<organism evidence="1 2">
    <name type="scientific">Yinghuangia soli</name>
    <dbReference type="NCBI Taxonomy" id="2908204"/>
    <lineage>
        <taxon>Bacteria</taxon>
        <taxon>Bacillati</taxon>
        <taxon>Actinomycetota</taxon>
        <taxon>Actinomycetes</taxon>
        <taxon>Kitasatosporales</taxon>
        <taxon>Streptomycetaceae</taxon>
        <taxon>Yinghuangia</taxon>
    </lineage>
</organism>
<dbReference type="AlphaFoldDB" id="A0AA41PZB8"/>
<comment type="caution">
    <text evidence="1">The sequence shown here is derived from an EMBL/GenBank/DDBJ whole genome shotgun (WGS) entry which is preliminary data.</text>
</comment>
<reference evidence="1" key="1">
    <citation type="submission" date="2022-01" db="EMBL/GenBank/DDBJ databases">
        <title>Genome-Based Taxonomic Classification of the Phylum Actinobacteria.</title>
        <authorList>
            <person name="Gao Y."/>
        </authorList>
    </citation>
    <scope>NUCLEOTIDE SEQUENCE</scope>
    <source>
        <strain evidence="1">KLBMP 8922</strain>
    </source>
</reference>
<keyword evidence="2" id="KW-1185">Reference proteome</keyword>
<gene>
    <name evidence="1" type="ORF">LZ495_14220</name>
</gene>
<dbReference type="RefSeq" id="WP_235052526.1">
    <property type="nucleotide sequence ID" value="NZ_JAKFHA010000006.1"/>
</dbReference>
<protein>
    <submittedName>
        <fullName evidence="1">Uncharacterized protein</fullName>
    </submittedName>
</protein>
<dbReference type="EMBL" id="JAKFHA010000006">
    <property type="protein sequence ID" value="MCF2528367.1"/>
    <property type="molecule type" value="Genomic_DNA"/>
</dbReference>
<evidence type="ECO:0000313" key="2">
    <source>
        <dbReference type="Proteomes" id="UP001165378"/>
    </source>
</evidence>
<accession>A0AA41PZB8</accession>
<evidence type="ECO:0000313" key="1">
    <source>
        <dbReference type="EMBL" id="MCF2528367.1"/>
    </source>
</evidence>
<proteinExistence type="predicted"/>
<name>A0AA41PZB8_9ACTN</name>
<dbReference type="Proteomes" id="UP001165378">
    <property type="component" value="Unassembled WGS sequence"/>
</dbReference>
<sequence>MENPRAFLLASAPVSLQAAVLRRLGLPVRRSLLSWGAGADISRFIVEHGTSDERVDAAGDLFPAELTVALGRVADGKVAAALFENYWAPREALLPVLHLLPRESFFPPEGEHETTMLHGWRPRRALFALERDDPDLTREALNVLARHLDRRLGPPIVIRSLLGILNGAGLDAVRDVSAELPLLPPIPGLYSATVYEALADPTERRLAAAYAELCSSEALITRLRSGNCMDVELLVPRGPLDWAALAAAHEDAPFAPDTRRELGLQLGCPAELRPAPGPPTRPSYGRYGDERLELRHRLEPTEGRPMPFGRSSGIRAALGGRRAPLAGEVLHVKAMARFVLEYVQLTPEWADEGRRELGKLAAERLGADVEAWAVALTLLDDFTGTVPELLAAAAVVAAP</sequence>